<dbReference type="Gene3D" id="3.30.9.10">
    <property type="entry name" value="D-Amino Acid Oxidase, subunit A, domain 2"/>
    <property type="match status" value="1"/>
</dbReference>
<dbReference type="InterPro" id="IPR029063">
    <property type="entry name" value="SAM-dependent_MTases_sf"/>
</dbReference>
<dbReference type="InterPro" id="IPR036188">
    <property type="entry name" value="FAD/NAD-bd_sf"/>
</dbReference>
<keyword evidence="7 10" id="KW-0274">FAD</keyword>
<feature type="region of interest" description="FAD-dependent cmnm(5)s(2)U34 oxidoreductase" evidence="10">
    <location>
        <begin position="272"/>
        <end position="671"/>
    </location>
</feature>
<comment type="cofactor">
    <cofactor evidence="10">
        <name>FAD</name>
        <dbReference type="ChEBI" id="CHEBI:57692"/>
    </cofactor>
</comment>
<dbReference type="NCBIfam" id="TIGR03197">
    <property type="entry name" value="MnmC_Cterm"/>
    <property type="match status" value="1"/>
</dbReference>
<dbReference type="InterPro" id="IPR047785">
    <property type="entry name" value="tRNA_MNMC2"/>
</dbReference>
<evidence type="ECO:0000256" key="4">
    <source>
        <dbReference type="ARBA" id="ARBA00022679"/>
    </source>
</evidence>
<dbReference type="PANTHER" id="PTHR13847">
    <property type="entry name" value="SARCOSINE DEHYDROGENASE-RELATED"/>
    <property type="match status" value="1"/>
</dbReference>
<dbReference type="InterPro" id="IPR017610">
    <property type="entry name" value="tRNA_S-uridine_synth_MnmC_C"/>
</dbReference>
<dbReference type="InterPro" id="IPR008471">
    <property type="entry name" value="MnmC-like_methylTransf"/>
</dbReference>
<comment type="function">
    <text evidence="10">Catalyzes the last two steps in the biosynthesis of 5-methylaminomethyl-2-thiouridine (mnm(5)s(2)U) at the wobble position (U34) in tRNA. Catalyzes the FAD-dependent demodification of cmnm(5)s(2)U34 to nm(5)s(2)U34, followed by the transfer of a methyl group from S-adenosyl-L-methionine to nm(5)s(2)U34, to form mnm(5)s(2)U34.</text>
</comment>
<dbReference type="Pfam" id="PF05430">
    <property type="entry name" value="Methyltransf_30"/>
    <property type="match status" value="1"/>
</dbReference>
<dbReference type="NCBIfam" id="NF002481">
    <property type="entry name" value="PRK01747.1-2"/>
    <property type="match status" value="1"/>
</dbReference>
<keyword evidence="6 10" id="KW-0819">tRNA processing</keyword>
<comment type="similarity">
    <text evidence="10">In the C-terminal section; belongs to the DAO family.</text>
</comment>
<evidence type="ECO:0000256" key="1">
    <source>
        <dbReference type="ARBA" id="ARBA00022490"/>
    </source>
</evidence>
<dbReference type="InterPro" id="IPR006076">
    <property type="entry name" value="FAD-dep_OxRdtase"/>
</dbReference>
<evidence type="ECO:0000259" key="12">
    <source>
        <dbReference type="Pfam" id="PF05430"/>
    </source>
</evidence>
<dbReference type="Gene3D" id="3.40.50.150">
    <property type="entry name" value="Vaccinia Virus protein VP39"/>
    <property type="match status" value="1"/>
</dbReference>
<evidence type="ECO:0000256" key="6">
    <source>
        <dbReference type="ARBA" id="ARBA00022694"/>
    </source>
</evidence>
<evidence type="ECO:0000313" key="13">
    <source>
        <dbReference type="EMBL" id="GGW95102.1"/>
    </source>
</evidence>
<dbReference type="GO" id="GO:0005737">
    <property type="term" value="C:cytoplasm"/>
    <property type="evidence" value="ECO:0007669"/>
    <property type="project" value="UniProtKB-SubCell"/>
</dbReference>
<dbReference type="SUPFAM" id="SSF54373">
    <property type="entry name" value="FAD-linked reductases, C-terminal domain"/>
    <property type="match status" value="1"/>
</dbReference>
<name>A0A918JR62_9ALTE</name>
<feature type="region of interest" description="tRNA (mnm(5)s(2)U34)-methyltransferase" evidence="10">
    <location>
        <begin position="1"/>
        <end position="242"/>
    </location>
</feature>
<comment type="subcellular location">
    <subcellularLocation>
        <location evidence="10">Cytoplasm</location>
    </subcellularLocation>
</comment>
<evidence type="ECO:0000259" key="11">
    <source>
        <dbReference type="Pfam" id="PF01266"/>
    </source>
</evidence>
<organism evidence="13 14">
    <name type="scientific">Alteromonas halophila</name>
    <dbReference type="NCBI Taxonomy" id="516698"/>
    <lineage>
        <taxon>Bacteria</taxon>
        <taxon>Pseudomonadati</taxon>
        <taxon>Pseudomonadota</taxon>
        <taxon>Gammaproteobacteria</taxon>
        <taxon>Alteromonadales</taxon>
        <taxon>Alteromonadaceae</taxon>
        <taxon>Alteromonas/Salinimonas group</taxon>
        <taxon>Alteromonas</taxon>
    </lineage>
</organism>
<dbReference type="Pfam" id="PF01266">
    <property type="entry name" value="DAO"/>
    <property type="match status" value="1"/>
</dbReference>
<sequence>MKSKTATVHFNAAGTPVANDYDDVYFSNDSGIDETRHVFIAGNDLPARWQACEQRSFVIAETGFGTGLNFLVAMQAFQTFRHANPDHPLQHLYFISLEKFPLCRDDMSRALSAFPALQEQARTLDAQYPVAMHGCHRLEFADASVTLDLWMGDAHELLPSWACPSAGLIDAWFLDGFAPSKNPDMWTDALFDQMARLTKVGGSFATFTAAGVVKRGLAASGFTITKRKGFGRKRDMLTGQFTPETEPVREPQPPYSPYTLPTLDTGDHVVIVGAGLAGACCAQMLCEKGIKVTLLEQGQAPAGGASGNPQGGFYPQLHGEASHASQLQAHSFLYARRHYDTLTDAYPVAHDFCGVLQLGFNAASQNRHEKLIAAQLWPETLVTLTDAESTSALAGVPLPFPALSIALGGWLSPPDLIAAMLQSANKTGLLTCLYDTQVREVTETQHNVELVCTNGRHFRGDHLILAPGHQAISLPAFAPVPLRPVRGQVEAVPTTPVLGKLKQVLCHKGYLTPALNGRHALGSTYVKQDTDTSPRQQESAANLTTHQQALSGCDWITSLQHDGQARAAVRLGVPDHQPLCGALGEIDKQRRLYSELQKGKPLSMMPLPTATRISTLTALGSRGLTTAPLMAQTLTSALLGAPLPLPAHLLHAINPNRFIIRDCIRGRQDTR</sequence>
<dbReference type="Gene3D" id="3.50.50.60">
    <property type="entry name" value="FAD/NAD(P)-binding domain"/>
    <property type="match status" value="1"/>
</dbReference>
<keyword evidence="5 10" id="KW-0949">S-adenosyl-L-methionine</keyword>
<dbReference type="EMBL" id="BMXP01000011">
    <property type="protein sequence ID" value="GGW95102.1"/>
    <property type="molecule type" value="Genomic_DNA"/>
</dbReference>
<dbReference type="EC" id="1.5.-.-" evidence="10"/>
<feature type="domain" description="FAD dependent oxidoreductase" evidence="11">
    <location>
        <begin position="268"/>
        <end position="635"/>
    </location>
</feature>
<keyword evidence="1 10" id="KW-0963">Cytoplasm</keyword>
<reference evidence="13" key="1">
    <citation type="journal article" date="2014" name="Int. J. Syst. Evol. Microbiol.">
        <title>Complete genome sequence of Corynebacterium casei LMG S-19264T (=DSM 44701T), isolated from a smear-ripened cheese.</title>
        <authorList>
            <consortium name="US DOE Joint Genome Institute (JGI-PGF)"/>
            <person name="Walter F."/>
            <person name="Albersmeier A."/>
            <person name="Kalinowski J."/>
            <person name="Ruckert C."/>
        </authorList>
    </citation>
    <scope>NUCLEOTIDE SEQUENCE</scope>
    <source>
        <strain evidence="13">KCTC 22164</strain>
    </source>
</reference>
<dbReference type="EC" id="2.1.1.61" evidence="10"/>
<dbReference type="Proteomes" id="UP000631300">
    <property type="component" value="Unassembled WGS sequence"/>
</dbReference>
<evidence type="ECO:0000256" key="7">
    <source>
        <dbReference type="ARBA" id="ARBA00022827"/>
    </source>
</evidence>
<dbReference type="GO" id="GO:0016645">
    <property type="term" value="F:oxidoreductase activity, acting on the CH-NH group of donors"/>
    <property type="evidence" value="ECO:0007669"/>
    <property type="project" value="InterPro"/>
</dbReference>
<reference evidence="13" key="2">
    <citation type="submission" date="2020-09" db="EMBL/GenBank/DDBJ databases">
        <authorList>
            <person name="Sun Q."/>
            <person name="Kim S."/>
        </authorList>
    </citation>
    <scope>NUCLEOTIDE SEQUENCE</scope>
    <source>
        <strain evidence="13">KCTC 22164</strain>
    </source>
</reference>
<keyword evidence="2 10" id="KW-0489">Methyltransferase</keyword>
<dbReference type="AlphaFoldDB" id="A0A918JR62"/>
<comment type="catalytic activity">
    <reaction evidence="10">
        <text>5-aminomethyl-2-thiouridine(34) in tRNA + S-adenosyl-L-methionine = 5-methylaminomethyl-2-thiouridine(34) in tRNA + S-adenosyl-L-homocysteine + H(+)</text>
        <dbReference type="Rhea" id="RHEA:19569"/>
        <dbReference type="Rhea" id="RHEA-COMP:10195"/>
        <dbReference type="Rhea" id="RHEA-COMP:10197"/>
        <dbReference type="ChEBI" id="CHEBI:15378"/>
        <dbReference type="ChEBI" id="CHEBI:57856"/>
        <dbReference type="ChEBI" id="CHEBI:59789"/>
        <dbReference type="ChEBI" id="CHEBI:74454"/>
        <dbReference type="ChEBI" id="CHEBI:74455"/>
        <dbReference type="EC" id="2.1.1.61"/>
    </reaction>
</comment>
<dbReference type="NCBIfam" id="NF033855">
    <property type="entry name" value="tRNA_MNMC2"/>
    <property type="match status" value="1"/>
</dbReference>
<evidence type="ECO:0000256" key="2">
    <source>
        <dbReference type="ARBA" id="ARBA00022603"/>
    </source>
</evidence>
<evidence type="ECO:0000256" key="3">
    <source>
        <dbReference type="ARBA" id="ARBA00022630"/>
    </source>
</evidence>
<gene>
    <name evidence="10 13" type="primary">mnmC</name>
    <name evidence="13" type="ORF">GCM10007391_31680</name>
</gene>
<keyword evidence="14" id="KW-1185">Reference proteome</keyword>
<keyword evidence="3 10" id="KW-0285">Flavoprotein</keyword>
<dbReference type="SUPFAM" id="SSF51905">
    <property type="entry name" value="FAD/NAD(P)-binding domain"/>
    <property type="match status" value="1"/>
</dbReference>
<dbReference type="GO" id="GO:0002098">
    <property type="term" value="P:tRNA wobble uridine modification"/>
    <property type="evidence" value="ECO:0007669"/>
    <property type="project" value="TreeGrafter"/>
</dbReference>
<accession>A0A918JR62</accession>
<evidence type="ECO:0000256" key="10">
    <source>
        <dbReference type="HAMAP-Rule" id="MF_01102"/>
    </source>
</evidence>
<dbReference type="HAMAP" id="MF_01102">
    <property type="entry name" value="MnmC"/>
    <property type="match status" value="1"/>
</dbReference>
<evidence type="ECO:0000256" key="9">
    <source>
        <dbReference type="ARBA" id="ARBA00023268"/>
    </source>
</evidence>
<comment type="caution">
    <text evidence="13">The sequence shown here is derived from an EMBL/GenBank/DDBJ whole genome shotgun (WGS) entry which is preliminary data.</text>
</comment>
<keyword evidence="4 10" id="KW-0808">Transferase</keyword>
<comment type="similarity">
    <text evidence="10">In the N-terminal section; belongs to the methyltransferase superfamily. tRNA (mnm(5)s(2)U34)-methyltransferase family.</text>
</comment>
<dbReference type="GO" id="GO:0050660">
    <property type="term" value="F:flavin adenine dinucleotide binding"/>
    <property type="evidence" value="ECO:0007669"/>
    <property type="project" value="UniProtKB-UniRule"/>
</dbReference>
<evidence type="ECO:0000256" key="8">
    <source>
        <dbReference type="ARBA" id="ARBA00023002"/>
    </source>
</evidence>
<evidence type="ECO:0000256" key="5">
    <source>
        <dbReference type="ARBA" id="ARBA00022691"/>
    </source>
</evidence>
<dbReference type="InterPro" id="IPR023032">
    <property type="entry name" value="tRNA_MAMT_biosynth_bifunc_MnmC"/>
</dbReference>
<keyword evidence="8 10" id="KW-0560">Oxidoreductase</keyword>
<feature type="domain" description="MnmC-like methyltransferase" evidence="12">
    <location>
        <begin position="117"/>
        <end position="240"/>
    </location>
</feature>
<dbReference type="GO" id="GO:0004808">
    <property type="term" value="F:tRNA (5-methylaminomethyl-2-thiouridylate)(34)-methyltransferase activity"/>
    <property type="evidence" value="ECO:0007669"/>
    <property type="project" value="UniProtKB-EC"/>
</dbReference>
<evidence type="ECO:0000313" key="14">
    <source>
        <dbReference type="Proteomes" id="UP000631300"/>
    </source>
</evidence>
<proteinExistence type="inferred from homology"/>
<keyword evidence="9 10" id="KW-0511">Multifunctional enzyme</keyword>
<dbReference type="PANTHER" id="PTHR13847:SF283">
    <property type="entry name" value="TRNA 5-METHYLAMINOMETHYL-2-THIOURIDINE BIOSYNTHESIS BIFUNCTIONAL PROTEIN MNMC"/>
    <property type="match status" value="1"/>
</dbReference>
<protein>
    <recommendedName>
        <fullName evidence="10">tRNA 5-methylaminomethyl-2-thiouridine biosynthesis bifunctional protein MnmC</fullName>
        <shortName evidence="10">tRNA mnm(5)s(2)U biosynthesis bifunctional protein</shortName>
    </recommendedName>
    <domain>
        <recommendedName>
            <fullName evidence="10">tRNA (mnm(5)s(2)U34)-methyltransferase</fullName>
            <ecNumber evidence="10">2.1.1.61</ecNumber>
        </recommendedName>
    </domain>
    <domain>
        <recommendedName>
            <fullName evidence="10">FAD-dependent cmnm(5)s(2)U34 oxidoreductase</fullName>
            <ecNumber evidence="10">1.5.-.-</ecNumber>
        </recommendedName>
    </domain>
</protein>
<dbReference type="GO" id="GO:0032259">
    <property type="term" value="P:methylation"/>
    <property type="evidence" value="ECO:0007669"/>
    <property type="project" value="UniProtKB-KW"/>
</dbReference>